<feature type="non-terminal residue" evidence="1">
    <location>
        <position position="64"/>
    </location>
</feature>
<evidence type="ECO:0000313" key="1">
    <source>
        <dbReference type="EMBL" id="KAL0203949.1"/>
    </source>
</evidence>
<reference evidence="1 2" key="1">
    <citation type="submission" date="2024-05" db="EMBL/GenBank/DDBJ databases">
        <title>Genome sequencing and assembly of Indian major carp, Cirrhinus mrigala (Hamilton, 1822).</title>
        <authorList>
            <person name="Mohindra V."/>
            <person name="Chowdhury L.M."/>
            <person name="Lal K."/>
            <person name="Jena J.K."/>
        </authorList>
    </citation>
    <scope>NUCLEOTIDE SEQUENCE [LARGE SCALE GENOMIC DNA]</scope>
    <source>
        <strain evidence="1">CM1030</strain>
        <tissue evidence="1">Blood</tissue>
    </source>
</reference>
<gene>
    <name evidence="1" type="ORF">M9458_001967</name>
</gene>
<name>A0ABD0RZL1_CIRMR</name>
<dbReference type="Proteomes" id="UP001529510">
    <property type="component" value="Unassembled WGS sequence"/>
</dbReference>
<protein>
    <submittedName>
        <fullName evidence="1">Uncharacterized protein</fullName>
    </submittedName>
</protein>
<dbReference type="AlphaFoldDB" id="A0ABD0RZL1"/>
<accession>A0ABD0RZL1</accession>
<organism evidence="1 2">
    <name type="scientific">Cirrhinus mrigala</name>
    <name type="common">Mrigala</name>
    <dbReference type="NCBI Taxonomy" id="683832"/>
    <lineage>
        <taxon>Eukaryota</taxon>
        <taxon>Metazoa</taxon>
        <taxon>Chordata</taxon>
        <taxon>Craniata</taxon>
        <taxon>Vertebrata</taxon>
        <taxon>Euteleostomi</taxon>
        <taxon>Actinopterygii</taxon>
        <taxon>Neopterygii</taxon>
        <taxon>Teleostei</taxon>
        <taxon>Ostariophysi</taxon>
        <taxon>Cypriniformes</taxon>
        <taxon>Cyprinidae</taxon>
        <taxon>Labeoninae</taxon>
        <taxon>Labeonini</taxon>
        <taxon>Cirrhinus</taxon>
    </lineage>
</organism>
<sequence length="64" mass="6873">LPPPWLLPPSAPPWAAIMAVAWVSLGSSCSGSLLSPPWLLPPSDPPWNVLSRPWLLPPSSPPWT</sequence>
<dbReference type="EMBL" id="JAMKFB020000001">
    <property type="protein sequence ID" value="KAL0203949.1"/>
    <property type="molecule type" value="Genomic_DNA"/>
</dbReference>
<evidence type="ECO:0000313" key="2">
    <source>
        <dbReference type="Proteomes" id="UP001529510"/>
    </source>
</evidence>
<keyword evidence="2" id="KW-1185">Reference proteome</keyword>
<feature type="non-terminal residue" evidence="1">
    <location>
        <position position="1"/>
    </location>
</feature>
<comment type="caution">
    <text evidence="1">The sequence shown here is derived from an EMBL/GenBank/DDBJ whole genome shotgun (WGS) entry which is preliminary data.</text>
</comment>
<proteinExistence type="predicted"/>